<feature type="transmembrane region" description="Helical" evidence="1">
    <location>
        <begin position="104"/>
        <end position="124"/>
    </location>
</feature>
<keyword evidence="2" id="KW-1185">Reference proteome</keyword>
<name>A0A914RLH3_PAREQ</name>
<accession>A0A914RLH3</accession>
<keyword evidence="1" id="KW-0472">Membrane</keyword>
<evidence type="ECO:0000313" key="2">
    <source>
        <dbReference type="Proteomes" id="UP000887564"/>
    </source>
</evidence>
<organism evidence="2 3">
    <name type="scientific">Parascaris equorum</name>
    <name type="common">Equine roundworm</name>
    <dbReference type="NCBI Taxonomy" id="6256"/>
    <lineage>
        <taxon>Eukaryota</taxon>
        <taxon>Metazoa</taxon>
        <taxon>Ecdysozoa</taxon>
        <taxon>Nematoda</taxon>
        <taxon>Chromadorea</taxon>
        <taxon>Rhabditida</taxon>
        <taxon>Spirurina</taxon>
        <taxon>Ascaridomorpha</taxon>
        <taxon>Ascaridoidea</taxon>
        <taxon>Ascarididae</taxon>
        <taxon>Parascaris</taxon>
    </lineage>
</organism>
<evidence type="ECO:0000313" key="3">
    <source>
        <dbReference type="WBParaSite" id="PEQ_0000714101-mRNA-1"/>
    </source>
</evidence>
<dbReference type="Proteomes" id="UP000887564">
    <property type="component" value="Unplaced"/>
</dbReference>
<protein>
    <submittedName>
        <fullName evidence="3">Uncharacterized protein</fullName>
    </submittedName>
</protein>
<reference evidence="3" key="1">
    <citation type="submission" date="2022-11" db="UniProtKB">
        <authorList>
            <consortium name="WormBaseParasite"/>
        </authorList>
    </citation>
    <scope>IDENTIFICATION</scope>
</reference>
<dbReference type="AlphaFoldDB" id="A0A914RLH3"/>
<sequence length="194" mass="23170">TTAYERKIDRLSGLSIPKNNLPIFGPRYKKFISRTIMPHILTAYSICVCCKLFSPWLVSISLIQGTFIFIVAYFLRRRLAVWISAIPILYYVMHKTNEIYHDPFLVLILISYNLLSLVVTYTEFERQIHEREKRERQWFWLMLHLFYFEAMLNDPEFAYGLPKDQFLSSGMAFVIQKYKLIVEYLQRLAIFCNI</sequence>
<dbReference type="WBParaSite" id="PEQ_0000714101-mRNA-1">
    <property type="protein sequence ID" value="PEQ_0000714101-mRNA-1"/>
    <property type="gene ID" value="PEQ_0000714101"/>
</dbReference>
<proteinExistence type="predicted"/>
<keyword evidence="1" id="KW-1133">Transmembrane helix</keyword>
<evidence type="ECO:0000256" key="1">
    <source>
        <dbReference type="SAM" id="Phobius"/>
    </source>
</evidence>
<keyword evidence="1" id="KW-0812">Transmembrane</keyword>